<protein>
    <submittedName>
        <fullName evidence="2">Putative general secretion pathway protein H</fullName>
    </submittedName>
</protein>
<evidence type="ECO:0000256" key="1">
    <source>
        <dbReference type="SAM" id="Phobius"/>
    </source>
</evidence>
<dbReference type="HOGENOM" id="CLU_123291_0_0_5"/>
<dbReference type="OrthoDB" id="7366901at2"/>
<keyword evidence="1" id="KW-1133">Transmembrane helix</keyword>
<organism evidence="2 3">
    <name type="scientific">Beijerinckia indica subsp. indica (strain ATCC 9039 / DSM 1715 / NCIMB 8712)</name>
    <dbReference type="NCBI Taxonomy" id="395963"/>
    <lineage>
        <taxon>Bacteria</taxon>
        <taxon>Pseudomonadati</taxon>
        <taxon>Pseudomonadota</taxon>
        <taxon>Alphaproteobacteria</taxon>
        <taxon>Hyphomicrobiales</taxon>
        <taxon>Beijerinckiaceae</taxon>
        <taxon>Beijerinckia</taxon>
    </lineage>
</organism>
<dbReference type="AlphaFoldDB" id="B2IBD1"/>
<keyword evidence="1" id="KW-0472">Membrane</keyword>
<evidence type="ECO:0000313" key="2">
    <source>
        <dbReference type="EMBL" id="ACB95215.1"/>
    </source>
</evidence>
<dbReference type="EMBL" id="CP001016">
    <property type="protein sequence ID" value="ACB95215.1"/>
    <property type="molecule type" value="Genomic_DNA"/>
</dbReference>
<dbReference type="InterPro" id="IPR045584">
    <property type="entry name" value="Pilin-like"/>
</dbReference>
<accession>B2IBD1</accession>
<feature type="transmembrane region" description="Helical" evidence="1">
    <location>
        <begin position="15"/>
        <end position="40"/>
    </location>
</feature>
<dbReference type="Proteomes" id="UP000001695">
    <property type="component" value="Chromosome"/>
</dbReference>
<dbReference type="RefSeq" id="WP_012384572.1">
    <property type="nucleotide sequence ID" value="NC_010581.1"/>
</dbReference>
<gene>
    <name evidence="2" type="ordered locus">Bind_1583</name>
</gene>
<reference evidence="3" key="1">
    <citation type="submission" date="2008-03" db="EMBL/GenBank/DDBJ databases">
        <title>Complete sequence of chromosome of Beijerinckia indica subsp. indica ATCC 9039.</title>
        <authorList>
            <consortium name="US DOE Joint Genome Institute"/>
            <person name="Copeland A."/>
            <person name="Lucas S."/>
            <person name="Lapidus A."/>
            <person name="Glavina del Rio T."/>
            <person name="Dalin E."/>
            <person name="Tice H."/>
            <person name="Bruce D."/>
            <person name="Goodwin L."/>
            <person name="Pitluck S."/>
            <person name="LaButti K."/>
            <person name="Schmutz J."/>
            <person name="Larimer F."/>
            <person name="Land M."/>
            <person name="Hauser L."/>
            <person name="Kyrpides N."/>
            <person name="Mikhailova N."/>
            <person name="Dunfield P.F."/>
            <person name="Dedysh S.N."/>
            <person name="Liesack W."/>
            <person name="Saw J.H."/>
            <person name="Alam M."/>
            <person name="Chen Y."/>
            <person name="Murrell J.C."/>
            <person name="Richardson P."/>
        </authorList>
    </citation>
    <scope>NUCLEOTIDE SEQUENCE [LARGE SCALE GENOMIC DNA]</scope>
    <source>
        <strain evidence="3">ATCC 9039 / DSM 1715 / NCIMB 8712</strain>
    </source>
</reference>
<reference evidence="2 3" key="2">
    <citation type="journal article" date="2010" name="J. Bacteriol.">
        <title>Complete genome sequence of Beijerinckia indica subsp. indica.</title>
        <authorList>
            <person name="Tamas I."/>
            <person name="Dedysh S.N."/>
            <person name="Liesack W."/>
            <person name="Stott M.B."/>
            <person name="Alam M."/>
            <person name="Murrell J.C."/>
            <person name="Dunfield P.F."/>
        </authorList>
    </citation>
    <scope>NUCLEOTIDE SEQUENCE [LARGE SCALE GENOMIC DNA]</scope>
    <source>
        <strain evidence="3">ATCC 9039 / DSM 1715 / NCIMB 8712</strain>
    </source>
</reference>
<name>B2IBD1_BEII9</name>
<dbReference type="KEGG" id="bid:Bind_1583"/>
<dbReference type="SUPFAM" id="SSF54523">
    <property type="entry name" value="Pili subunits"/>
    <property type="match status" value="1"/>
</dbReference>
<evidence type="ECO:0000313" key="3">
    <source>
        <dbReference type="Proteomes" id="UP000001695"/>
    </source>
</evidence>
<sequence>MVDEKAETLRHEARAGFVLLEIVAALAIAGLLFALILPWVAQRTSTLPLEALLARSAATLRDTRSAAIEAGRPAAARFDPNRRQLSGTRDTVTFPVDLAIDMTAGNGCDTQGATLTLIFQPDGQNCGAILKFQQARRVVRLRVNGTTGAVDIQRGEADARQ</sequence>
<keyword evidence="3" id="KW-1185">Reference proteome</keyword>
<proteinExistence type="predicted"/>
<dbReference type="eggNOG" id="COG4970">
    <property type="taxonomic scope" value="Bacteria"/>
</dbReference>
<dbReference type="STRING" id="395963.Bind_1583"/>
<keyword evidence="1" id="KW-0812">Transmembrane</keyword>